<dbReference type="OrthoDB" id="1088261at2759"/>
<keyword evidence="2" id="KW-1185">Reference proteome</keyword>
<dbReference type="Proteomes" id="UP000027138">
    <property type="component" value="Unassembled WGS sequence"/>
</dbReference>
<reference evidence="1 2" key="1">
    <citation type="journal article" date="2014" name="PLoS ONE">
        <title>Global Analysis of Gene Expression Profiles in Physic Nut (Jatropha curcas L.) Seedlings Exposed to Salt Stress.</title>
        <authorList>
            <person name="Zhang L."/>
            <person name="Zhang C."/>
            <person name="Wu P."/>
            <person name="Chen Y."/>
            <person name="Li M."/>
            <person name="Jiang H."/>
            <person name="Wu G."/>
        </authorList>
    </citation>
    <scope>NUCLEOTIDE SEQUENCE [LARGE SCALE GENOMIC DNA]</scope>
    <source>
        <strain evidence="2">cv. GZQX0401</strain>
        <tissue evidence="1">Young leaves</tissue>
    </source>
</reference>
<dbReference type="PANTHER" id="PTHR33168">
    <property type="entry name" value="STRESS INDUCED PROTEIN-RELATED"/>
    <property type="match status" value="1"/>
</dbReference>
<proteinExistence type="predicted"/>
<name>A0A067KPN7_JATCU</name>
<organism evidence="1 2">
    <name type="scientific">Jatropha curcas</name>
    <name type="common">Barbados nut</name>
    <dbReference type="NCBI Taxonomy" id="180498"/>
    <lineage>
        <taxon>Eukaryota</taxon>
        <taxon>Viridiplantae</taxon>
        <taxon>Streptophyta</taxon>
        <taxon>Embryophyta</taxon>
        <taxon>Tracheophyta</taxon>
        <taxon>Spermatophyta</taxon>
        <taxon>Magnoliopsida</taxon>
        <taxon>eudicotyledons</taxon>
        <taxon>Gunneridae</taxon>
        <taxon>Pentapetalae</taxon>
        <taxon>rosids</taxon>
        <taxon>fabids</taxon>
        <taxon>Malpighiales</taxon>
        <taxon>Euphorbiaceae</taxon>
        <taxon>Crotonoideae</taxon>
        <taxon>Jatropheae</taxon>
        <taxon>Jatropha</taxon>
    </lineage>
</organism>
<dbReference type="EMBL" id="KK914539">
    <property type="protein sequence ID" value="KDP34225.1"/>
    <property type="molecule type" value="Genomic_DNA"/>
</dbReference>
<dbReference type="AlphaFoldDB" id="A0A067KPN7"/>
<gene>
    <name evidence="1" type="ORF">JCGZ_07796</name>
</gene>
<sequence length="120" mass="14185">MAMSLKKWRNSSYRETIQLGRSNSVQVQVGNQKNIIEEARKPKWHFLKFWRKIYNRQDQKKEVFNAASYDPEEYYQNFDHGNGWAEPDNLPRSFSARFADPSRLVVSLKKNSSVRCVRGV</sequence>
<evidence type="ECO:0000313" key="2">
    <source>
        <dbReference type="Proteomes" id="UP000027138"/>
    </source>
</evidence>
<accession>A0A067KPN7</accession>
<protein>
    <submittedName>
        <fullName evidence="1">Uncharacterized protein</fullName>
    </submittedName>
</protein>
<evidence type="ECO:0000313" key="1">
    <source>
        <dbReference type="EMBL" id="KDP34225.1"/>
    </source>
</evidence>